<dbReference type="GO" id="GO:0008684">
    <property type="term" value="F:2-oxopent-4-enoate hydratase activity"/>
    <property type="evidence" value="ECO:0007669"/>
    <property type="project" value="TreeGrafter"/>
</dbReference>
<organism evidence="3 4">
    <name type="scientific">Acetobacter indonesiensis</name>
    <dbReference type="NCBI Taxonomy" id="104101"/>
    <lineage>
        <taxon>Bacteria</taxon>
        <taxon>Pseudomonadati</taxon>
        <taxon>Pseudomonadota</taxon>
        <taxon>Alphaproteobacteria</taxon>
        <taxon>Acetobacterales</taxon>
        <taxon>Acetobacteraceae</taxon>
        <taxon>Acetobacter</taxon>
    </lineage>
</organism>
<protein>
    <submittedName>
        <fullName evidence="3">2-keto-4-pentenoate hydratase</fullName>
    </submittedName>
</protein>
<proteinExistence type="predicted"/>
<evidence type="ECO:0000313" key="3">
    <source>
        <dbReference type="EMBL" id="OUI89833.1"/>
    </source>
</evidence>
<evidence type="ECO:0000313" key="4">
    <source>
        <dbReference type="Proteomes" id="UP000194641"/>
    </source>
</evidence>
<keyword evidence="1" id="KW-0456">Lyase</keyword>
<dbReference type="InterPro" id="IPR050772">
    <property type="entry name" value="Hydratase-Decarb/MhpD_sf"/>
</dbReference>
<sequence length="260" mass="28361">MRTSQTPQEWAAQLDLATKNKQPIKPISTTDPDMDLPFAYAVQSAWREHAISQGRRVVGHKIGLTALSVQQQFDVNQPDSGTIYADTEIPNGETVPINRLIQPRIEAEIAFVLGRDITHQDITTAELLRSIEFILPSFEIVDSRIENWNIKITDTVADNGSAAGYVVGTTPVRLDSLELSLCGMVLKQNNEIVSTGCGAACLGHPLNALKWLVTHKLSLNEPVKAGDIILSGALGPMFSLSPNNLYEASFGRVGNVRCQT</sequence>
<accession>A0A252AK33</accession>
<dbReference type="InterPro" id="IPR011234">
    <property type="entry name" value="Fumarylacetoacetase-like_C"/>
</dbReference>
<dbReference type="Proteomes" id="UP000194641">
    <property type="component" value="Unassembled WGS sequence"/>
</dbReference>
<gene>
    <name evidence="3" type="ORF">HK17_15500</name>
</gene>
<dbReference type="AlphaFoldDB" id="A0A252AK33"/>
<feature type="domain" description="Fumarylacetoacetase-like C-terminal" evidence="2">
    <location>
        <begin position="85"/>
        <end position="258"/>
    </location>
</feature>
<dbReference type="Pfam" id="PF01557">
    <property type="entry name" value="FAA_hydrolase"/>
    <property type="match status" value="1"/>
</dbReference>
<dbReference type="InterPro" id="IPR036663">
    <property type="entry name" value="Fumarylacetoacetase_C_sf"/>
</dbReference>
<evidence type="ECO:0000259" key="2">
    <source>
        <dbReference type="Pfam" id="PF01557"/>
    </source>
</evidence>
<dbReference type="GO" id="GO:0005737">
    <property type="term" value="C:cytoplasm"/>
    <property type="evidence" value="ECO:0007669"/>
    <property type="project" value="TreeGrafter"/>
</dbReference>
<dbReference type="SUPFAM" id="SSF56529">
    <property type="entry name" value="FAH"/>
    <property type="match status" value="1"/>
</dbReference>
<comment type="caution">
    <text evidence="3">The sequence shown here is derived from an EMBL/GenBank/DDBJ whole genome shotgun (WGS) entry which is preliminary data.</text>
</comment>
<dbReference type="PANTHER" id="PTHR30143">
    <property type="entry name" value="ACID HYDRATASE"/>
    <property type="match status" value="1"/>
</dbReference>
<evidence type="ECO:0000256" key="1">
    <source>
        <dbReference type="ARBA" id="ARBA00023239"/>
    </source>
</evidence>
<reference evidence="4" key="1">
    <citation type="submission" date="2014-06" db="EMBL/GenBank/DDBJ databases">
        <authorList>
            <person name="Winans N.J."/>
            <person name="Newell P.D."/>
            <person name="Douglas A.E."/>
        </authorList>
    </citation>
    <scope>NUCLEOTIDE SEQUENCE [LARGE SCALE GENOMIC DNA]</scope>
</reference>
<name>A0A252AK33_9PROT</name>
<dbReference type="Gene3D" id="3.90.850.10">
    <property type="entry name" value="Fumarylacetoacetase-like, C-terminal domain"/>
    <property type="match status" value="1"/>
</dbReference>
<dbReference type="RefSeq" id="WP_086660190.1">
    <property type="nucleotide sequence ID" value="NZ_JBJJWX010000057.1"/>
</dbReference>
<dbReference type="EMBL" id="JOPA01000071">
    <property type="protein sequence ID" value="OUI89833.1"/>
    <property type="molecule type" value="Genomic_DNA"/>
</dbReference>
<dbReference type="PANTHER" id="PTHR30143:SF0">
    <property type="entry name" value="2-KETO-4-PENTENOATE HYDRATASE"/>
    <property type="match status" value="1"/>
</dbReference>